<name>A0A423NQ81_9PSED</name>
<evidence type="ECO:0000259" key="2">
    <source>
        <dbReference type="Pfam" id="PF18413"/>
    </source>
</evidence>
<proteinExistence type="predicted"/>
<accession>A0A423NQ81</accession>
<evidence type="ECO:0000313" key="4">
    <source>
        <dbReference type="EMBL" id="ROO00405.1"/>
    </source>
</evidence>
<feature type="domain" description="Tc toxin complex TcA C-terminal TcB-binding" evidence="1">
    <location>
        <begin position="1024"/>
        <end position="1328"/>
    </location>
</feature>
<dbReference type="EMBL" id="MOCA01000005">
    <property type="protein sequence ID" value="ROO00405.1"/>
    <property type="molecule type" value="Genomic_DNA"/>
</dbReference>
<organism evidence="4 5">
    <name type="scientific">Pseudomonas moraviensis</name>
    <dbReference type="NCBI Taxonomy" id="321662"/>
    <lineage>
        <taxon>Bacteria</taxon>
        <taxon>Pseudomonadati</taxon>
        <taxon>Pseudomonadota</taxon>
        <taxon>Gammaproteobacteria</taxon>
        <taxon>Pseudomonadales</taxon>
        <taxon>Pseudomonadaceae</taxon>
        <taxon>Pseudomonas</taxon>
    </lineage>
</organism>
<dbReference type="Pfam" id="PF18276">
    <property type="entry name" value="TcA_TcB_BD"/>
    <property type="match status" value="1"/>
</dbReference>
<dbReference type="InterPro" id="IPR040840">
    <property type="entry name" value="TcA_TcB_BD"/>
</dbReference>
<feature type="domain" description="ABC toxin N-terminal" evidence="3">
    <location>
        <begin position="8"/>
        <end position="133"/>
    </location>
</feature>
<evidence type="ECO:0008006" key="6">
    <source>
        <dbReference type="Google" id="ProtNLM"/>
    </source>
</evidence>
<dbReference type="Pfam" id="PF20220">
    <property type="entry name" value="ABC_toxin_N"/>
    <property type="match status" value="1"/>
</dbReference>
<evidence type="ECO:0000313" key="5">
    <source>
        <dbReference type="Proteomes" id="UP000284207"/>
    </source>
</evidence>
<gene>
    <name evidence="4" type="ORF">BK674_12725</name>
</gene>
<feature type="domain" description="Neuraminidase-like" evidence="2">
    <location>
        <begin position="164"/>
        <end position="286"/>
    </location>
</feature>
<evidence type="ECO:0000259" key="1">
    <source>
        <dbReference type="Pfam" id="PF18276"/>
    </source>
</evidence>
<reference evidence="4 5" key="1">
    <citation type="submission" date="2016-10" db="EMBL/GenBank/DDBJ databases">
        <title>Comparative genome analysis of multiple Pseudomonas spp. focuses on biocontrol and plant growth promoting traits.</title>
        <authorList>
            <person name="Tao X.-Y."/>
            <person name="Taylor C.G."/>
        </authorList>
    </citation>
    <scope>NUCLEOTIDE SEQUENCE [LARGE SCALE GENOMIC DNA]</scope>
    <source>
        <strain evidence="4 5">36B3</strain>
    </source>
</reference>
<sequence length="1362" mass="152455">MSQSIINDLLEQRRTALTEYCLGHFGESDGRFSIIKNADHLNELLRLDSLDTQKVPSALGAEAISCAQKFINAAYRKLEPGYSKTEFPEEDLKRWELYRNYSDWSALMLLLIYPENYMTPFARSRMTRLFLTLMTDLNQTRLSTDSVLIALRAYLKSFEEICNLEVISAFLHGTTAVDGRYFIVGRERVAPYRYFWREAQIELTPTCTSVNPAAWYEWDMIDVGVTGTVLDVRPVFWNGRPCLVWAELSDKLGEKGKDGYVPYKVSINIAFRSQNGEWSPATNLQSIGDLDTPPPADSRLIATIRVTESHPNGFLGVFFFKGHEAQTPVMRDVLFRPLPAYEGGWLEKLAQRFDSVLTVQHSLTEQMRPKMVTTIPTSGTLTDFYELDAFVLTHSTGDILAVRGICRPNGTGVVANVGFDLTLASEPSGGDPKETSGTYSTDGGWATDWLTYTRGSGGFISPITFTFGATTASATYGRKQFVLTMTGIVGFDPAVLEKNRHDAAQFLAFNKPGTLARVRLNSLFGPRLVGLANFSVDAVYAWEAQFFDEPTSEAGPVNEPNGAFNSANGLYFWEFYYHVIHLVGIRFRDENRYREAEAWWRRVFDPQATAQVSNPPQPSDKPDYWRCRPLVSPGNAGPECQVEDDPYAISYAAPQHFQILTFMEFVKNLVEEGDWYYRQQTRDSLVLAKECYQQAQDLMGDPPTARSVTDWQTQTLGALIDQSGARPTLEAFERTHVYSLADVPPAADFAPAMGLLATPPFKLPTNDRLLALIQLPRQRLYNLRHWLTIDGKPLELPLYEPPGDPAQLLRDLAAGNNAGPRRMGGRPVLNGYGWRVTSEFALRSAQELQNLGSELLRFMEQRDTAQQIELQQRHLLEQAEWTKTIQEKSLAQMDVTLTALRQSHAAVKQRADEYAAWFDENVTAEEYKVMDDLHAAKELNQGSVAVQSAAGGISVIPKVFGMANGNAFPEGVLHAIAQGLQIASLGKQADAEKRAVTEGYRLRRREWGLQRNLALAELQALDEQINAQVIAVDAARASLQLVLQTNLQSMAVYDFLQKRTTHSQLYDWLLAQLKALYYQAYDATYSLCVSAQASRIAQTGDYDSPSILAQAWSDKHHGLLAGQQLAGFLMREQRDHLQSFERRIERVKTVSLRQLFADTVEPQPDAPDWATALGNLQTHGRLAFCVSELNFNRDHPGEYCRLIRSVEFDCPALLGPYENLRATLTQTGSRTVVRPVPQAVEYLHNPESKAAPADVVFNTRSGQQIGISQGVADDGRVMEDQDTGLLRAFECSGAVSCWEIHFPWWGEPAQSAVLASITDLIITIRYSARPGEPTFVLAVENLVTEAKADALQRNAERSRHHA</sequence>
<dbReference type="Proteomes" id="UP000284207">
    <property type="component" value="Unassembled WGS sequence"/>
</dbReference>
<comment type="caution">
    <text evidence="4">The sequence shown here is derived from an EMBL/GenBank/DDBJ whole genome shotgun (WGS) entry which is preliminary data.</text>
</comment>
<dbReference type="Pfam" id="PF18413">
    <property type="entry name" value="Neuraminidase"/>
    <property type="match status" value="1"/>
</dbReference>
<dbReference type="InterPro" id="IPR046839">
    <property type="entry name" value="ABC_toxin_N"/>
</dbReference>
<evidence type="ECO:0000259" key="3">
    <source>
        <dbReference type="Pfam" id="PF20220"/>
    </source>
</evidence>
<protein>
    <recommendedName>
        <fullName evidence="6">Insecticidal toxin complex protein TcaB2</fullName>
    </recommendedName>
</protein>
<dbReference type="InterPro" id="IPR041079">
    <property type="entry name" value="Neuraminidase-like"/>
</dbReference>